<protein>
    <submittedName>
        <fullName evidence="3">Related to serine/threonine protein phosphatase</fullName>
    </submittedName>
</protein>
<sequence length="415" mass="44198">MIQFCQITDIGRVRDHNEDSLMSDADRGVWVIADGMGGYEAGEVASAIVVEAFSRLSAEGMALSEVLAETHHCIHRAVEQGQGSAGMGSTAVSLKLIGSNYEIAWVGDSRAYLYDNHSLIQLTRDHSYVQQLVDAGAITTEEAVAHPQRNAISQALGAEMKEVKPDSVKGRLGKGDRLLLCSDGLTSELSDAEIASILSLNQSPETILQQLVQAANDRGGSDNITIIMVDAPEDAPVRGGRGATRPMNAVDVNRIKKTRKKNRAPFYALAGFLLAAIPVVLCFCLGQGSFSPAPIHMQKTVSEIDRADLQDLLPETSAENGSDLESREISRVGLGELEQEITVDLIPDERGSDESVDDFSGSEAEIVNPAPAIEKVKAVTSVKAVNGYVVSAPVLIGPEAKGVDPLIEQGKVNGN</sequence>
<dbReference type="InterPro" id="IPR001932">
    <property type="entry name" value="PPM-type_phosphatase-like_dom"/>
</dbReference>
<accession>Q6AK23</accession>
<dbReference type="Proteomes" id="UP000000602">
    <property type="component" value="Chromosome"/>
</dbReference>
<proteinExistence type="predicted"/>
<dbReference type="RefSeq" id="WP_011189815.1">
    <property type="nucleotide sequence ID" value="NC_006138.1"/>
</dbReference>
<reference evidence="4" key="1">
    <citation type="journal article" date="2004" name="Environ. Microbiol.">
        <title>The genome of Desulfotalea psychrophila, a sulfate-reducing bacterium from permanently cold Arctic sediments.</title>
        <authorList>
            <person name="Rabus R."/>
            <person name="Ruepp A."/>
            <person name="Frickey T."/>
            <person name="Rattei T."/>
            <person name="Fartmann B."/>
            <person name="Stark M."/>
            <person name="Bauer M."/>
            <person name="Zibat A."/>
            <person name="Lombardot T."/>
            <person name="Becker I."/>
            <person name="Amann J."/>
            <person name="Gellner K."/>
            <person name="Teeling H."/>
            <person name="Leuschner W.D."/>
            <person name="Gloeckner F.-O."/>
            <person name="Lupas A.N."/>
            <person name="Amann R."/>
            <person name="Klenk H.-P."/>
        </authorList>
    </citation>
    <scope>NUCLEOTIDE SEQUENCE [LARGE SCALE GENOMIC DNA]</scope>
    <source>
        <strain evidence="4">DSM 12343 / LSv54</strain>
    </source>
</reference>
<organism evidence="3 4">
    <name type="scientific">Desulfotalea psychrophila (strain LSv54 / DSM 12343)</name>
    <dbReference type="NCBI Taxonomy" id="177439"/>
    <lineage>
        <taxon>Bacteria</taxon>
        <taxon>Pseudomonadati</taxon>
        <taxon>Thermodesulfobacteriota</taxon>
        <taxon>Desulfobulbia</taxon>
        <taxon>Desulfobulbales</taxon>
        <taxon>Desulfocapsaceae</taxon>
        <taxon>Desulfotalea</taxon>
    </lineage>
</organism>
<feature type="transmembrane region" description="Helical" evidence="1">
    <location>
        <begin position="266"/>
        <end position="290"/>
    </location>
</feature>
<dbReference type="InterPro" id="IPR015655">
    <property type="entry name" value="PP2C"/>
</dbReference>
<dbReference type="SUPFAM" id="SSF81606">
    <property type="entry name" value="PP2C-like"/>
    <property type="match status" value="1"/>
</dbReference>
<dbReference type="eggNOG" id="COG0631">
    <property type="taxonomic scope" value="Bacteria"/>
</dbReference>
<dbReference type="Pfam" id="PF00481">
    <property type="entry name" value="PP2C"/>
    <property type="match status" value="1"/>
</dbReference>
<dbReference type="SMART" id="SM00331">
    <property type="entry name" value="PP2C_SIG"/>
    <property type="match status" value="1"/>
</dbReference>
<dbReference type="OrthoDB" id="5496340at2"/>
<evidence type="ECO:0000259" key="2">
    <source>
        <dbReference type="PROSITE" id="PS51746"/>
    </source>
</evidence>
<evidence type="ECO:0000256" key="1">
    <source>
        <dbReference type="SAM" id="Phobius"/>
    </source>
</evidence>
<keyword evidence="1" id="KW-0472">Membrane</keyword>
<keyword evidence="1" id="KW-1133">Transmembrane helix</keyword>
<feature type="domain" description="PPM-type phosphatase" evidence="2">
    <location>
        <begin position="3"/>
        <end position="231"/>
    </location>
</feature>
<keyword evidence="4" id="KW-1185">Reference proteome</keyword>
<dbReference type="AlphaFoldDB" id="Q6AK23"/>
<gene>
    <name evidence="3" type="ordered locus">DP2574</name>
</gene>
<dbReference type="Gene3D" id="3.60.40.10">
    <property type="entry name" value="PPM-type phosphatase domain"/>
    <property type="match status" value="1"/>
</dbReference>
<dbReference type="HOGENOM" id="CLU_661790_0_0_7"/>
<dbReference type="SMART" id="SM00332">
    <property type="entry name" value="PP2Cc"/>
    <property type="match status" value="1"/>
</dbReference>
<evidence type="ECO:0000313" key="4">
    <source>
        <dbReference type="Proteomes" id="UP000000602"/>
    </source>
</evidence>
<keyword evidence="1" id="KW-0812">Transmembrane</keyword>
<dbReference type="KEGG" id="dps:DP2574"/>
<evidence type="ECO:0000313" key="3">
    <source>
        <dbReference type="EMBL" id="CAG37303.1"/>
    </source>
</evidence>
<dbReference type="STRING" id="177439.DP2574"/>
<dbReference type="EMBL" id="CR522870">
    <property type="protein sequence ID" value="CAG37303.1"/>
    <property type="molecule type" value="Genomic_DNA"/>
</dbReference>
<dbReference type="PROSITE" id="PS51746">
    <property type="entry name" value="PPM_2"/>
    <property type="match status" value="1"/>
</dbReference>
<dbReference type="CDD" id="cd00143">
    <property type="entry name" value="PP2Cc"/>
    <property type="match status" value="1"/>
</dbReference>
<dbReference type="GO" id="GO:0004722">
    <property type="term" value="F:protein serine/threonine phosphatase activity"/>
    <property type="evidence" value="ECO:0007669"/>
    <property type="project" value="InterPro"/>
</dbReference>
<name>Q6AK23_DESPS</name>
<dbReference type="InterPro" id="IPR036457">
    <property type="entry name" value="PPM-type-like_dom_sf"/>
</dbReference>
<dbReference type="PANTHER" id="PTHR47992">
    <property type="entry name" value="PROTEIN PHOSPHATASE"/>
    <property type="match status" value="1"/>
</dbReference>